<dbReference type="Proteomes" id="UP000184997">
    <property type="component" value="Unassembled WGS sequence"/>
</dbReference>
<protein>
    <submittedName>
        <fullName evidence="1">Uncharacterized protein</fullName>
    </submittedName>
</protein>
<evidence type="ECO:0000313" key="1">
    <source>
        <dbReference type="EMBL" id="SBV86899.1"/>
    </source>
</evidence>
<gene>
    <name evidence="1" type="ORF">XTGNCPPB3709_0809</name>
</gene>
<reference evidence="2" key="1">
    <citation type="submission" date="2016-07" db="EMBL/GenBank/DDBJ databases">
        <authorList>
            <person name="Florea S."/>
            <person name="Webb J.S."/>
            <person name="Jaromczyk J."/>
            <person name="Schardl C.L."/>
        </authorList>
    </citation>
    <scope>NUCLEOTIDE SEQUENCE [LARGE SCALE GENOMIC DNA]</scope>
</reference>
<evidence type="ECO:0000313" key="2">
    <source>
        <dbReference type="Proteomes" id="UP000184997"/>
    </source>
</evidence>
<organism evidence="1 2">
    <name type="scientific">Xanthomonas graminis pv. graminis</name>
    <dbReference type="NCBI Taxonomy" id="134874"/>
    <lineage>
        <taxon>Bacteria</taxon>
        <taxon>Pseudomonadati</taxon>
        <taxon>Pseudomonadota</taxon>
        <taxon>Gammaproteobacteria</taxon>
        <taxon>Lysobacterales</taxon>
        <taxon>Lysobacteraceae</taxon>
        <taxon>Xanthomonas</taxon>
        <taxon>Xanthomonas translucens group</taxon>
        <taxon>Xanthomonas graminis</taxon>
    </lineage>
</organism>
<name>A0A1M4J577_9XANT</name>
<sequence>MLATAPDAIVVKVFYAPLNLDGIARMHDADSQALMAQIDLPVAH</sequence>
<dbReference type="EMBL" id="FLUK01000075">
    <property type="protein sequence ID" value="SBV86899.1"/>
    <property type="molecule type" value="Genomic_DNA"/>
</dbReference>
<dbReference type="RefSeq" id="WP_009579129.1">
    <property type="nucleotide sequence ID" value="NZ_CP076257.1"/>
</dbReference>
<accession>A0A1M4J577</accession>
<proteinExistence type="predicted"/>
<dbReference type="AlphaFoldDB" id="A0A1M4J577"/>